<name>A0ACA9P304_9GLOM</name>
<protein>
    <submittedName>
        <fullName evidence="1">4625_t:CDS:1</fullName>
    </submittedName>
</protein>
<proteinExistence type="predicted"/>
<organism evidence="1 2">
    <name type="scientific">Cetraspora pellucida</name>
    <dbReference type="NCBI Taxonomy" id="1433469"/>
    <lineage>
        <taxon>Eukaryota</taxon>
        <taxon>Fungi</taxon>
        <taxon>Fungi incertae sedis</taxon>
        <taxon>Mucoromycota</taxon>
        <taxon>Glomeromycotina</taxon>
        <taxon>Glomeromycetes</taxon>
        <taxon>Diversisporales</taxon>
        <taxon>Gigasporaceae</taxon>
        <taxon>Cetraspora</taxon>
    </lineage>
</organism>
<evidence type="ECO:0000313" key="2">
    <source>
        <dbReference type="Proteomes" id="UP000789366"/>
    </source>
</evidence>
<dbReference type="Proteomes" id="UP000789366">
    <property type="component" value="Unassembled WGS sequence"/>
</dbReference>
<evidence type="ECO:0000313" key="1">
    <source>
        <dbReference type="EMBL" id="CAG8687086.1"/>
    </source>
</evidence>
<accession>A0ACA9P304</accession>
<gene>
    <name evidence="1" type="ORF">SPELUC_LOCUS10542</name>
</gene>
<reference evidence="1" key="1">
    <citation type="submission" date="2021-06" db="EMBL/GenBank/DDBJ databases">
        <authorList>
            <person name="Kallberg Y."/>
            <person name="Tangrot J."/>
            <person name="Rosling A."/>
        </authorList>
    </citation>
    <scope>NUCLEOTIDE SEQUENCE</scope>
    <source>
        <strain evidence="1">28 12/20/2015</strain>
    </source>
</reference>
<dbReference type="EMBL" id="CAJVPW010019913">
    <property type="protein sequence ID" value="CAG8687086.1"/>
    <property type="molecule type" value="Genomic_DNA"/>
</dbReference>
<feature type="non-terminal residue" evidence="1">
    <location>
        <position position="1"/>
    </location>
</feature>
<comment type="caution">
    <text evidence="1">The sequence shown here is derived from an EMBL/GenBank/DDBJ whole genome shotgun (WGS) entry which is preliminary data.</text>
</comment>
<keyword evidence="2" id="KW-1185">Reference proteome</keyword>
<sequence>KRSYFDMLNSLPAPSKLEEPEEWYKRQKTNAVDAICLNHCPPTASSSILVSLLCPIFGNFKDLYDELSESEDNRFAYDFCLKMTKRYNSELERQVEVNDMLSKYFKHPIQPIVTELGSCTDGTVCYDNGPNIYREANVKYKKHNCGSDACPYLENCGYYLVFYTEKEMHPSYHVTNFSCFLIVISGIVVNLVLIFLCQNLQLTLIDLGPYFSVSGTVFANMAIVDPLTPVFSLIWQQYDEAMMVSIAKTFCALKISLQLLHQYYANVDELIQDEPQTVHPVHPSFPEVILDNKSYMVQIKSQVSKNLLWEVTLLNEQEPHLTAYVKAVQKH</sequence>